<dbReference type="EMBL" id="AM087121">
    <property type="protein sequence ID" value="CAJ31568.1"/>
    <property type="molecule type" value="Genomic_DNA"/>
</dbReference>
<feature type="domain" description="Cyclic nucleotide-binding" evidence="1">
    <location>
        <begin position="4"/>
        <end position="77"/>
    </location>
</feature>
<dbReference type="Proteomes" id="UP000001308">
    <property type="component" value="Segment"/>
</dbReference>
<evidence type="ECO:0000313" key="2">
    <source>
        <dbReference type="EMBL" id="CAJ31568.1"/>
    </source>
</evidence>
<dbReference type="GeneID" id="5797886"/>
<accession>A7WKG8</accession>
<dbReference type="OrthoDB" id="28228at10239"/>
<organism evidence="2 3">
    <name type="scientific">Betalipothrixvirus pozzuoliense</name>
    <dbReference type="NCBI Taxonomy" id="346882"/>
    <lineage>
        <taxon>Viruses</taxon>
        <taxon>Adnaviria</taxon>
        <taxon>Zilligvirae</taxon>
        <taxon>Taleaviricota</taxon>
        <taxon>Tokiviricetes</taxon>
        <taxon>Ligamenvirales</taxon>
        <taxon>Lipothrixviridae</taxon>
        <taxon>Betalipothrixvirus</taxon>
    </lineage>
</organism>
<proteinExistence type="predicted"/>
<dbReference type="PROSITE" id="PS50042">
    <property type="entry name" value="CNMP_BINDING_3"/>
    <property type="match status" value="1"/>
</dbReference>
<keyword evidence="3" id="KW-1185">Reference proteome</keyword>
<dbReference type="InterPro" id="IPR000595">
    <property type="entry name" value="cNMP-bd_dom"/>
</dbReference>
<evidence type="ECO:0000259" key="1">
    <source>
        <dbReference type="PROSITE" id="PS50042"/>
    </source>
</evidence>
<sequence length="79" mass="9059">MVEMEKSLEEEIQDRIRDRIECSGFFNCRVVLFKTGEKSGIFYILAEAEYCVSVIDKGKYVVSGDSIFIELGSGEKFYI</sequence>
<dbReference type="KEGG" id="vg:5797886"/>
<evidence type="ECO:0000313" key="3">
    <source>
        <dbReference type="Proteomes" id="UP000001308"/>
    </source>
</evidence>
<dbReference type="RefSeq" id="YP_001604172.1">
    <property type="nucleotide sequence ID" value="NC_010152.1"/>
</dbReference>
<reference evidence="3" key="1">
    <citation type="journal article" date="2008" name="J. Virol.">
        <title>Structure of the acidianus filamentous virus 3 and comparative genomics of related archaeal lipothrixviruses.</title>
        <authorList>
            <person name="Vestergaard G."/>
            <person name="Aramayo R."/>
            <person name="Basta T."/>
            <person name="Haring M."/>
            <person name="Peng X."/>
            <person name="Brugger K."/>
            <person name="Chen L."/>
            <person name="Rachel R."/>
            <person name="Boisset N."/>
            <person name="Garrett R.A."/>
            <person name="Prangishvili D."/>
        </authorList>
    </citation>
    <scope>NUCLEOTIDE SEQUENCE [LARGE SCALE GENOMIC DNA]</scope>
</reference>
<protein>
    <recommendedName>
        <fullName evidence="1">Cyclic nucleotide-binding domain-containing protein</fullName>
    </recommendedName>
</protein>
<name>A7WKG8_9VIRU</name>